<dbReference type="InterPro" id="IPR036291">
    <property type="entry name" value="NAD(P)-bd_dom_sf"/>
</dbReference>
<dbReference type="SUPFAM" id="SSF51735">
    <property type="entry name" value="NAD(P)-binding Rossmann-fold domains"/>
    <property type="match status" value="1"/>
</dbReference>
<dbReference type="Proteomes" id="UP000198863">
    <property type="component" value="Unassembled WGS sequence"/>
</dbReference>
<sequence length="401" mass="41109">MRVTVAPGCARAQTPPASVRDVPDATRPDVQQAGERADLTGLGRPELAELPAHLSADERVLDVGTPMHEGVFGLLVLTDRRLVFLKVGRHAAEISVALPEVVGVDWKRSFRGRSRLAVQTTTGELVFTELSNEHGAALEGGLRSMARQHPVAPAPAPRPAAPAPAPQTGGPRLDLHGRRAVVTGSSQGTGLAIATGLAAAGAAVVLVARDPARLGAAADQVRTAVGGADVTTVATDLAADDGTAALLVAVPDTDVLVDVPGVPGAQPALKIADEEWRRCFDTTVLPAVRLLRAYLPGMRERGWGRALQVVGEPPAPSVHHGVATAALLAASRGFATEVAGTGVTVNAVLTGPARGDAPLLRRPVEPEEVAALVVYLASPLASATTGGALRVDGGYTHSTLP</sequence>
<dbReference type="PRINTS" id="PR00081">
    <property type="entry name" value="GDHRDH"/>
</dbReference>
<evidence type="ECO:0000313" key="4">
    <source>
        <dbReference type="Proteomes" id="UP000198863"/>
    </source>
</evidence>
<dbReference type="AlphaFoldDB" id="A0A1G7Y3M9"/>
<dbReference type="EMBL" id="FNCF01000006">
    <property type="protein sequence ID" value="SDG90947.1"/>
    <property type="molecule type" value="Genomic_DNA"/>
</dbReference>
<name>A0A1G7Y3M9_9ACTN</name>
<evidence type="ECO:0000313" key="3">
    <source>
        <dbReference type="EMBL" id="SDG90947.1"/>
    </source>
</evidence>
<accession>A0A1G7Y3M9</accession>
<comment type="similarity">
    <text evidence="1">Belongs to the short-chain dehydrogenases/reductases (SDR) family.</text>
</comment>
<dbReference type="PANTHER" id="PTHR42879:SF6">
    <property type="entry name" value="NADPH-DEPENDENT REDUCTASE BACG"/>
    <property type="match status" value="1"/>
</dbReference>
<proteinExistence type="inferred from homology"/>
<feature type="region of interest" description="Disordered" evidence="2">
    <location>
        <begin position="147"/>
        <end position="174"/>
    </location>
</feature>
<evidence type="ECO:0000256" key="2">
    <source>
        <dbReference type="SAM" id="MobiDB-lite"/>
    </source>
</evidence>
<dbReference type="Gene3D" id="3.40.50.720">
    <property type="entry name" value="NAD(P)-binding Rossmann-like Domain"/>
    <property type="match status" value="1"/>
</dbReference>
<gene>
    <name evidence="3" type="ORF">SAMN05660324_3905</name>
</gene>
<feature type="compositionally biased region" description="Pro residues" evidence="2">
    <location>
        <begin position="152"/>
        <end position="165"/>
    </location>
</feature>
<dbReference type="InterPro" id="IPR050259">
    <property type="entry name" value="SDR"/>
</dbReference>
<dbReference type="InterPro" id="IPR002347">
    <property type="entry name" value="SDR_fam"/>
</dbReference>
<dbReference type="Pfam" id="PF00106">
    <property type="entry name" value="adh_short"/>
    <property type="match status" value="1"/>
</dbReference>
<feature type="region of interest" description="Disordered" evidence="2">
    <location>
        <begin position="1"/>
        <end position="36"/>
    </location>
</feature>
<keyword evidence="4" id="KW-1185">Reference proteome</keyword>
<evidence type="ECO:0000256" key="1">
    <source>
        <dbReference type="ARBA" id="ARBA00006484"/>
    </source>
</evidence>
<organism evidence="3 4">
    <name type="scientific">Klenkia brasiliensis</name>
    <dbReference type="NCBI Taxonomy" id="333142"/>
    <lineage>
        <taxon>Bacteria</taxon>
        <taxon>Bacillati</taxon>
        <taxon>Actinomycetota</taxon>
        <taxon>Actinomycetes</taxon>
        <taxon>Geodermatophilales</taxon>
        <taxon>Geodermatophilaceae</taxon>
        <taxon>Klenkia</taxon>
    </lineage>
</organism>
<reference evidence="4" key="1">
    <citation type="submission" date="2016-10" db="EMBL/GenBank/DDBJ databases">
        <authorList>
            <person name="Varghese N."/>
            <person name="Submissions S."/>
        </authorList>
    </citation>
    <scope>NUCLEOTIDE SEQUENCE [LARGE SCALE GENOMIC DNA]</scope>
    <source>
        <strain evidence="4">DSM 44526</strain>
    </source>
</reference>
<protein>
    <submittedName>
        <fullName evidence="3">Short-chain dehydrogenase</fullName>
    </submittedName>
</protein>
<dbReference type="PANTHER" id="PTHR42879">
    <property type="entry name" value="3-OXOACYL-(ACYL-CARRIER-PROTEIN) REDUCTASE"/>
    <property type="match status" value="1"/>
</dbReference>